<dbReference type="InterPro" id="IPR001926">
    <property type="entry name" value="TrpB-like_PALP"/>
</dbReference>
<comment type="cofactor">
    <cofactor evidence="2">
        <name>pyridoxal 5'-phosphate</name>
        <dbReference type="ChEBI" id="CHEBI:597326"/>
    </cofactor>
</comment>
<dbReference type="GO" id="GO:0009097">
    <property type="term" value="P:isoleucine biosynthetic process"/>
    <property type="evidence" value="ECO:0007669"/>
    <property type="project" value="TreeGrafter"/>
</dbReference>
<comment type="similarity">
    <text evidence="3">Belongs to the serine/threonine dehydratase family.</text>
</comment>
<sequence>MSDLIPLPEIERAAERIAGVAVRTPLVPFRHDPAATSATGSAGGASDGASDGVSGGTGGGPSLFVKAESLQPIGAFKLRGAYSAIASLTPEERARGVVTHSSGNHAQAVAYAARALGGRAVLVMPNTAPRVKVDACVALGAEVVYVEPTMRAREETAAKLAAAHGFAVIPPFDDARVIAGQGTVGLEIVQDRPDVDVVLAPVGGGGLVSGVAAAVKALRPEALVVGVEPELAADAQESMAAGHPVTWEAERTGRTIADALRLQRVGDLPFAHMRAHVDRVVTVTEDQIRLAMRRLARETRLVAEPAGAVATAAFLYRRAELPEARTYVSVLSGGNVDPALFRDVLR</sequence>
<evidence type="ECO:0000256" key="5">
    <source>
        <dbReference type="ARBA" id="ARBA00022898"/>
    </source>
</evidence>
<evidence type="ECO:0000313" key="11">
    <source>
        <dbReference type="EMBL" id="RKS70824.1"/>
    </source>
</evidence>
<dbReference type="Gene3D" id="3.40.50.1100">
    <property type="match status" value="2"/>
</dbReference>
<evidence type="ECO:0000256" key="1">
    <source>
        <dbReference type="ARBA" id="ARBA00001274"/>
    </source>
</evidence>
<dbReference type="AlphaFoldDB" id="A0A495QG29"/>
<reference evidence="11 12" key="1">
    <citation type="submission" date="2018-10" db="EMBL/GenBank/DDBJ databases">
        <title>Genomic Encyclopedia of Archaeal and Bacterial Type Strains, Phase II (KMG-II): from individual species to whole genera.</title>
        <authorList>
            <person name="Goeker M."/>
        </authorList>
    </citation>
    <scope>NUCLEOTIDE SEQUENCE [LARGE SCALE GENOMIC DNA]</scope>
    <source>
        <strain evidence="11 12">DSM 43383</strain>
    </source>
</reference>
<dbReference type="CDD" id="cd01562">
    <property type="entry name" value="Thr-dehyd"/>
    <property type="match status" value="1"/>
</dbReference>
<dbReference type="EC" id="4.3.1.19" evidence="4"/>
<dbReference type="OrthoDB" id="9811476at2"/>
<evidence type="ECO:0000256" key="6">
    <source>
        <dbReference type="ARBA" id="ARBA00023239"/>
    </source>
</evidence>
<dbReference type="GO" id="GO:0006567">
    <property type="term" value="P:L-threonine catabolic process"/>
    <property type="evidence" value="ECO:0007669"/>
    <property type="project" value="TreeGrafter"/>
</dbReference>
<evidence type="ECO:0000256" key="3">
    <source>
        <dbReference type="ARBA" id="ARBA00010869"/>
    </source>
</evidence>
<comment type="caution">
    <text evidence="11">The sequence shown here is derived from an EMBL/GenBank/DDBJ whole genome shotgun (WGS) entry which is preliminary data.</text>
</comment>
<dbReference type="SUPFAM" id="SSF53686">
    <property type="entry name" value="Tryptophan synthase beta subunit-like PLP-dependent enzymes"/>
    <property type="match status" value="1"/>
</dbReference>
<gene>
    <name evidence="11" type="ORF">BZB76_5304</name>
</gene>
<evidence type="ECO:0000259" key="10">
    <source>
        <dbReference type="Pfam" id="PF00291"/>
    </source>
</evidence>
<accession>A0A495QG29</accession>
<dbReference type="FunFam" id="3.40.50.1100:FF:000005">
    <property type="entry name" value="Threonine dehydratase catabolic"/>
    <property type="match status" value="1"/>
</dbReference>
<dbReference type="PANTHER" id="PTHR48078">
    <property type="entry name" value="THREONINE DEHYDRATASE, MITOCHONDRIAL-RELATED"/>
    <property type="match status" value="1"/>
</dbReference>
<dbReference type="GO" id="GO:0004794">
    <property type="term" value="F:threonine deaminase activity"/>
    <property type="evidence" value="ECO:0007669"/>
    <property type="project" value="UniProtKB-EC"/>
</dbReference>
<evidence type="ECO:0000256" key="7">
    <source>
        <dbReference type="ARBA" id="ARBA00025527"/>
    </source>
</evidence>
<evidence type="ECO:0000256" key="9">
    <source>
        <dbReference type="SAM" id="MobiDB-lite"/>
    </source>
</evidence>
<comment type="catalytic activity">
    <reaction evidence="1">
        <text>L-threonine = 2-oxobutanoate + NH4(+)</text>
        <dbReference type="Rhea" id="RHEA:22108"/>
        <dbReference type="ChEBI" id="CHEBI:16763"/>
        <dbReference type="ChEBI" id="CHEBI:28938"/>
        <dbReference type="ChEBI" id="CHEBI:57926"/>
        <dbReference type="EC" id="4.3.1.19"/>
    </reaction>
</comment>
<dbReference type="RefSeq" id="WP_121437455.1">
    <property type="nucleotide sequence ID" value="NZ_RBWU01000006.1"/>
</dbReference>
<protein>
    <recommendedName>
        <fullName evidence="4">threonine ammonia-lyase</fullName>
        <ecNumber evidence="4">4.3.1.19</ecNumber>
    </recommendedName>
    <alternativeName>
        <fullName evidence="8">Threonine deaminase</fullName>
    </alternativeName>
</protein>
<evidence type="ECO:0000256" key="8">
    <source>
        <dbReference type="ARBA" id="ARBA00031427"/>
    </source>
</evidence>
<organism evidence="11 12">
    <name type="scientific">Actinomadura pelletieri DSM 43383</name>
    <dbReference type="NCBI Taxonomy" id="1120940"/>
    <lineage>
        <taxon>Bacteria</taxon>
        <taxon>Bacillati</taxon>
        <taxon>Actinomycetota</taxon>
        <taxon>Actinomycetes</taxon>
        <taxon>Streptosporangiales</taxon>
        <taxon>Thermomonosporaceae</taxon>
        <taxon>Actinomadura</taxon>
    </lineage>
</organism>
<dbReference type="InterPro" id="IPR050147">
    <property type="entry name" value="Ser/Thr_Dehydratase"/>
</dbReference>
<feature type="domain" description="Tryptophan synthase beta chain-like PALP" evidence="10">
    <location>
        <begin position="58"/>
        <end position="333"/>
    </location>
</feature>
<proteinExistence type="inferred from homology"/>
<evidence type="ECO:0000256" key="4">
    <source>
        <dbReference type="ARBA" id="ARBA00012096"/>
    </source>
</evidence>
<name>A0A495QG29_9ACTN</name>
<dbReference type="Pfam" id="PF00291">
    <property type="entry name" value="PALP"/>
    <property type="match status" value="1"/>
</dbReference>
<dbReference type="FunFam" id="3.40.50.1100:FF:000007">
    <property type="entry name" value="L-threonine dehydratase catabolic TdcB"/>
    <property type="match status" value="1"/>
</dbReference>
<dbReference type="GO" id="GO:0006565">
    <property type="term" value="P:L-serine catabolic process"/>
    <property type="evidence" value="ECO:0007669"/>
    <property type="project" value="TreeGrafter"/>
</dbReference>
<dbReference type="EMBL" id="RBWU01000006">
    <property type="protein sequence ID" value="RKS70824.1"/>
    <property type="molecule type" value="Genomic_DNA"/>
</dbReference>
<evidence type="ECO:0000313" key="12">
    <source>
        <dbReference type="Proteomes" id="UP000274601"/>
    </source>
</evidence>
<dbReference type="GO" id="GO:0003941">
    <property type="term" value="F:L-serine ammonia-lyase activity"/>
    <property type="evidence" value="ECO:0007669"/>
    <property type="project" value="TreeGrafter"/>
</dbReference>
<evidence type="ECO:0000256" key="2">
    <source>
        <dbReference type="ARBA" id="ARBA00001933"/>
    </source>
</evidence>
<dbReference type="PANTHER" id="PTHR48078:SF6">
    <property type="entry name" value="L-THREONINE DEHYDRATASE CATABOLIC TDCB"/>
    <property type="match status" value="1"/>
</dbReference>
<comment type="function">
    <text evidence="7">Catalyzes the anaerobic formation of alpha-ketobutyrate and ammonia from threonine in a two-step reaction. The first step involved a dehydration of threonine and a production of enamine intermediates (aminocrotonate), which tautomerizes to its imine form (iminobutyrate). Both intermediates are unstable and short-lived. The second step is the nonenzymatic hydrolysis of the enamine/imine intermediates to form 2-ketobutyrate and free ammonia. In the low water environment of the cell, the second step is accelerated by RidA.</text>
</comment>
<dbReference type="Proteomes" id="UP000274601">
    <property type="component" value="Unassembled WGS sequence"/>
</dbReference>
<keyword evidence="5" id="KW-0663">Pyridoxal phosphate</keyword>
<feature type="region of interest" description="Disordered" evidence="9">
    <location>
        <begin position="32"/>
        <end position="55"/>
    </location>
</feature>
<dbReference type="InterPro" id="IPR036052">
    <property type="entry name" value="TrpB-like_PALP_sf"/>
</dbReference>
<keyword evidence="6" id="KW-0456">Lyase</keyword>
<keyword evidence="12" id="KW-1185">Reference proteome</keyword>